<evidence type="ECO:0000256" key="2">
    <source>
        <dbReference type="ARBA" id="ARBA00022729"/>
    </source>
</evidence>
<evidence type="ECO:0000256" key="3">
    <source>
        <dbReference type="ARBA" id="ARBA00022801"/>
    </source>
</evidence>
<dbReference type="InterPro" id="IPR000073">
    <property type="entry name" value="AB_hydrolase_1"/>
</dbReference>
<dbReference type="PANTHER" id="PTHR43248">
    <property type="entry name" value="2-SUCCINYL-6-HYDROXY-2,4-CYCLOHEXADIENE-1-CARBOXYLATE SYNTHASE"/>
    <property type="match status" value="1"/>
</dbReference>
<dbReference type="PANTHER" id="PTHR43248:SF29">
    <property type="entry name" value="TRIPEPTIDYL AMINOPEPTIDASE"/>
    <property type="match status" value="1"/>
</dbReference>
<dbReference type="GO" id="GO:0016787">
    <property type="term" value="F:hydrolase activity"/>
    <property type="evidence" value="ECO:0007669"/>
    <property type="project" value="UniProtKB-KW"/>
</dbReference>
<dbReference type="AlphaFoldDB" id="A0A1H9UCD5"/>
<dbReference type="OrthoDB" id="4006962at2"/>
<keyword evidence="2 4" id="KW-0732">Signal</keyword>
<organism evidence="6 7">
    <name type="scientific">Lentzea xinjiangensis</name>
    <dbReference type="NCBI Taxonomy" id="402600"/>
    <lineage>
        <taxon>Bacteria</taxon>
        <taxon>Bacillati</taxon>
        <taxon>Actinomycetota</taxon>
        <taxon>Actinomycetes</taxon>
        <taxon>Pseudonocardiales</taxon>
        <taxon>Pseudonocardiaceae</taxon>
        <taxon>Lentzea</taxon>
    </lineage>
</organism>
<name>A0A1H9UCD5_9PSEU</name>
<dbReference type="SUPFAM" id="SSF53474">
    <property type="entry name" value="alpha/beta-Hydrolases"/>
    <property type="match status" value="1"/>
</dbReference>
<dbReference type="InterPro" id="IPR051601">
    <property type="entry name" value="Serine_prot/Carboxylest_S33"/>
</dbReference>
<evidence type="ECO:0000256" key="1">
    <source>
        <dbReference type="ARBA" id="ARBA00010088"/>
    </source>
</evidence>
<feature type="domain" description="AB hydrolase-1" evidence="5">
    <location>
        <begin position="76"/>
        <end position="441"/>
    </location>
</feature>
<dbReference type="EMBL" id="FOFR01000021">
    <property type="protein sequence ID" value="SES06911.1"/>
    <property type="molecule type" value="Genomic_DNA"/>
</dbReference>
<protein>
    <submittedName>
        <fullName evidence="6">Alpha/beta hydrolase fold</fullName>
    </submittedName>
</protein>
<dbReference type="STRING" id="402600.SAMN05216188_12115"/>
<keyword evidence="3 6" id="KW-0378">Hydrolase</keyword>
<comment type="similarity">
    <text evidence="1">Belongs to the peptidase S33 family.</text>
</comment>
<keyword evidence="7" id="KW-1185">Reference proteome</keyword>
<dbReference type="Pfam" id="PF00561">
    <property type="entry name" value="Abhydrolase_1"/>
    <property type="match status" value="1"/>
</dbReference>
<evidence type="ECO:0000259" key="5">
    <source>
        <dbReference type="Pfam" id="PF00561"/>
    </source>
</evidence>
<sequence>MLSAIALAITTAASLVVPVTGANATPSALHWQACGDSGAECASLSVPLDWKRPEGARITVAVTRVRAADPAKRIGTLFFNPGGPGNAARHFIRDSAPETFPAELLGRFDVVGVDPRGVGDSRPLIACRKPTSDHTRYPRSREEFDRLISYNRDLARGCREATGPLIDHVDTISAARDFDAVRSALGERQVSWIGLSYGTLLAATYARLYPERVRAAVLDGPLDHAVGSRRLVVEEAASAENVFGLFADWCASDPACALHGRDVRAEYRSLLDRAPLHADGFPAGVTADQVGFGTYGRLIFRSAWSGLAADLAAAGTNAAAFATVAPTSPAYRVITCHDLPTGDIGYTEFAARQAEMLRAGPTIRGYIEAWDVHAGCLGWPIKPANPWGSIPVRGTPPILVVAGTDDPATPHSWGVGMASQIAGSKLLTWPGVGHTAHFNDPETLRREVEYLTR</sequence>
<evidence type="ECO:0000313" key="7">
    <source>
        <dbReference type="Proteomes" id="UP000199352"/>
    </source>
</evidence>
<evidence type="ECO:0000313" key="6">
    <source>
        <dbReference type="EMBL" id="SES06911.1"/>
    </source>
</evidence>
<feature type="signal peptide" evidence="4">
    <location>
        <begin position="1"/>
        <end position="24"/>
    </location>
</feature>
<reference evidence="7" key="1">
    <citation type="submission" date="2016-10" db="EMBL/GenBank/DDBJ databases">
        <authorList>
            <person name="Varghese N."/>
            <person name="Submissions S."/>
        </authorList>
    </citation>
    <scope>NUCLEOTIDE SEQUENCE [LARGE SCALE GENOMIC DNA]</scope>
    <source>
        <strain evidence="7">CGMCC 4.3525</strain>
    </source>
</reference>
<dbReference type="InterPro" id="IPR029058">
    <property type="entry name" value="AB_hydrolase_fold"/>
</dbReference>
<gene>
    <name evidence="6" type="ORF">SAMN05216188_12115</name>
</gene>
<proteinExistence type="inferred from homology"/>
<dbReference type="Gene3D" id="3.40.50.1820">
    <property type="entry name" value="alpha/beta hydrolase"/>
    <property type="match status" value="1"/>
</dbReference>
<accession>A0A1H9UCD5</accession>
<feature type="chain" id="PRO_5011497757" evidence="4">
    <location>
        <begin position="25"/>
        <end position="453"/>
    </location>
</feature>
<evidence type="ECO:0000256" key="4">
    <source>
        <dbReference type="SAM" id="SignalP"/>
    </source>
</evidence>
<dbReference type="Proteomes" id="UP000199352">
    <property type="component" value="Unassembled WGS sequence"/>
</dbReference>